<sequence>MKNLINLLLLASVAFVSLLKAQTVQTFTSAGTQDQYVPVVFSFNNKPFSISRPMIHDNRDWLAYGTATINGIGYAWGSGNTMIKLENYTYGMKNSDYTGGVYSYIGKVLAEWAESGIIVYLRGGTTYNTDGIIKKNDGTYTATAGSQINLSAVPITEPNFNIPRGIYVADWEINANTQSMNINNLYSKNGNIGIGNNSPQSKLDINGTIMVGGDTGNLDITSLPNSLDMLKNTGKLAIGWNLSGGGGETNFIANRGKGNTGGFHFYDYTNEGQRKRLLLLNSNGNALLDGKLEAKEIKVTTTPTADFVFEDSYKLPNLESVEKHIKEKKHLPEIASASEMQKEGVNIGDFQIKLLQKIEELTLYSIEQNKLIKEQQERLKKLEEKQNIKP</sequence>
<feature type="chain" id="PRO_5019838822" description="Cell wall anchor protein" evidence="1">
    <location>
        <begin position="22"/>
        <end position="390"/>
    </location>
</feature>
<evidence type="ECO:0008006" key="4">
    <source>
        <dbReference type="Google" id="ProtNLM"/>
    </source>
</evidence>
<evidence type="ECO:0000313" key="2">
    <source>
        <dbReference type="EMBL" id="AQX50659.1"/>
    </source>
</evidence>
<reference evidence="2 3" key="1">
    <citation type="submission" date="2016-02" db="EMBL/GenBank/DDBJ databases">
        <authorList>
            <person name="Nicholson A.C."/>
            <person name="Humrighouse B.W."/>
            <person name="Loparev V."/>
            <person name="Emery B."/>
            <person name="Graziano J."/>
            <person name="McQuiston J.R."/>
        </authorList>
    </citation>
    <scope>NUCLEOTIDE SEQUENCE [LARGE SCALE GENOMIC DNA]</scope>
    <source>
        <strain evidence="2 3">E6809</strain>
    </source>
</reference>
<feature type="signal peptide" evidence="1">
    <location>
        <begin position="1"/>
        <end position="21"/>
    </location>
</feature>
<name>A0A494GEL5_9FLAO</name>
<protein>
    <recommendedName>
        <fullName evidence="4">Cell wall anchor protein</fullName>
    </recommendedName>
</protein>
<organism evidence="2 3">
    <name type="scientific">Elizabethkingia anophelis</name>
    <dbReference type="NCBI Taxonomy" id="1117645"/>
    <lineage>
        <taxon>Bacteria</taxon>
        <taxon>Pseudomonadati</taxon>
        <taxon>Bacteroidota</taxon>
        <taxon>Flavobacteriia</taxon>
        <taxon>Flavobacteriales</taxon>
        <taxon>Weeksellaceae</taxon>
        <taxon>Elizabethkingia</taxon>
    </lineage>
</organism>
<dbReference type="EMBL" id="CP014339">
    <property type="protein sequence ID" value="AQX50659.1"/>
    <property type="molecule type" value="Genomic_DNA"/>
</dbReference>
<accession>A0A494GEL5</accession>
<dbReference type="AlphaFoldDB" id="A0A494GEL5"/>
<dbReference type="RefSeq" id="WP_223844302.1">
    <property type="nucleotide sequence ID" value="NZ_CP014339.1"/>
</dbReference>
<dbReference type="Proteomes" id="UP000189738">
    <property type="component" value="Chromosome"/>
</dbReference>
<keyword evidence="1" id="KW-0732">Signal</keyword>
<gene>
    <name evidence="2" type="ORF">AYC66_08220</name>
</gene>
<proteinExistence type="predicted"/>
<evidence type="ECO:0000256" key="1">
    <source>
        <dbReference type="SAM" id="SignalP"/>
    </source>
</evidence>
<evidence type="ECO:0000313" key="3">
    <source>
        <dbReference type="Proteomes" id="UP000189738"/>
    </source>
</evidence>